<evidence type="ECO:0000256" key="1">
    <source>
        <dbReference type="SAM" id="SignalP"/>
    </source>
</evidence>
<feature type="signal peptide" evidence="1">
    <location>
        <begin position="1"/>
        <end position="35"/>
    </location>
</feature>
<reference evidence="2 3" key="1">
    <citation type="submission" date="2020-08" db="EMBL/GenBank/DDBJ databases">
        <title>Genomic Encyclopedia of Type Strains, Phase IV (KMG-IV): sequencing the most valuable type-strain genomes for metagenomic binning, comparative biology and taxonomic classification.</title>
        <authorList>
            <person name="Goeker M."/>
        </authorList>
    </citation>
    <scope>NUCLEOTIDE SEQUENCE [LARGE SCALE GENOMIC DNA]</scope>
    <source>
        <strain evidence="2 3">DSM 29854</strain>
    </source>
</reference>
<sequence length="58" mass="6276">MSFSLSMCCFSQCCQPLKRAGLALVLFLIFGAADAQSVDMDISASQGVYNLYQAMQTT</sequence>
<comment type="caution">
    <text evidence="2">The sequence shown here is derived from an EMBL/GenBank/DDBJ whole genome shotgun (WGS) entry which is preliminary data.</text>
</comment>
<dbReference type="RefSeq" id="WP_182514554.1">
    <property type="nucleotide sequence ID" value="NZ_JACJIQ010000031.1"/>
</dbReference>
<keyword evidence="1" id="KW-0732">Signal</keyword>
<organism evidence="2 3">
    <name type="scientific">Rufibacter quisquiliarum</name>
    <dbReference type="NCBI Taxonomy" id="1549639"/>
    <lineage>
        <taxon>Bacteria</taxon>
        <taxon>Pseudomonadati</taxon>
        <taxon>Bacteroidota</taxon>
        <taxon>Cytophagia</taxon>
        <taxon>Cytophagales</taxon>
        <taxon>Hymenobacteraceae</taxon>
        <taxon>Rufibacter</taxon>
    </lineage>
</organism>
<protein>
    <submittedName>
        <fullName evidence="2">Uncharacterized protein</fullName>
    </submittedName>
</protein>
<accession>A0A839GLW5</accession>
<dbReference type="EMBL" id="JACJIQ010000031">
    <property type="protein sequence ID" value="MBA9079822.1"/>
    <property type="molecule type" value="Genomic_DNA"/>
</dbReference>
<dbReference type="AlphaFoldDB" id="A0A839GLW5"/>
<evidence type="ECO:0000313" key="2">
    <source>
        <dbReference type="EMBL" id="MBA9079822.1"/>
    </source>
</evidence>
<keyword evidence="3" id="KW-1185">Reference proteome</keyword>
<feature type="chain" id="PRO_5032923727" evidence="1">
    <location>
        <begin position="36"/>
        <end position="58"/>
    </location>
</feature>
<proteinExistence type="predicted"/>
<evidence type="ECO:0000313" key="3">
    <source>
        <dbReference type="Proteomes" id="UP000563094"/>
    </source>
</evidence>
<dbReference type="Proteomes" id="UP000563094">
    <property type="component" value="Unassembled WGS sequence"/>
</dbReference>
<gene>
    <name evidence="2" type="ORF">FHS90_004563</name>
</gene>
<name>A0A839GLW5_9BACT</name>